<keyword evidence="4" id="KW-1185">Reference proteome</keyword>
<accession>A0ABD2P8Q3</accession>
<dbReference type="InterPro" id="IPR013594">
    <property type="entry name" value="Dynein_heavy_tail"/>
</dbReference>
<comment type="caution">
    <text evidence="3">The sequence shown here is derived from an EMBL/GenBank/DDBJ whole genome shotgun (WGS) entry which is preliminary data.</text>
</comment>
<dbReference type="PANTHER" id="PTHR46532:SF4">
    <property type="entry name" value="AAA+ ATPASE DOMAIN-CONTAINING PROTEIN"/>
    <property type="match status" value="1"/>
</dbReference>
<dbReference type="PANTHER" id="PTHR46532">
    <property type="entry name" value="MALE FERTILITY FACTOR KL5"/>
    <property type="match status" value="1"/>
</dbReference>
<dbReference type="InterPro" id="IPR026983">
    <property type="entry name" value="DHC"/>
</dbReference>
<evidence type="ECO:0000256" key="1">
    <source>
        <dbReference type="ARBA" id="ARBA00008887"/>
    </source>
</evidence>
<evidence type="ECO:0000259" key="2">
    <source>
        <dbReference type="Pfam" id="PF08385"/>
    </source>
</evidence>
<feature type="domain" description="Dynein heavy chain tail" evidence="2">
    <location>
        <begin position="324"/>
        <end position="511"/>
    </location>
</feature>
<evidence type="ECO:0000313" key="3">
    <source>
        <dbReference type="EMBL" id="KAL3286865.1"/>
    </source>
</evidence>
<dbReference type="Proteomes" id="UP001516400">
    <property type="component" value="Unassembled WGS sequence"/>
</dbReference>
<sequence>MVSIFLDVSVDDVVDSVIDTKLSMAAMDSFLEKDTRDISVLFYLQHESPRLSSQSRFDNQFDPHHRKVQLSGHPVILSDKSVVVYKTANVAVSLKNVGEARTRDERAERLSNISLHHRHICEMVSIFLDVSVDDVVDSVIDTKLSMAAMDSFLEKDTRDISVLFYLQHESPRLSSQSRFDNQFDPHHRKVQLSGHPVILSDKSVVVYKTANVAVSLKNVGEEVNYTLLDGIHYSSNIVAMTHGIMKGLISSPLSLSKEWGDLSKTETGKKKLITFDRHYSKFENFVNRTRIDVDSIIHFDEELEIQQILDENSEDANRLNKDLIQKVEFAVRIWNKKIERALVQYQQLRKEDEFVGPLEEVEYWRNQLARFSSMFEFVSSASCKKLINFLKLTASPTLKTWKKHCNLVLDVRNECIDNVRYLYSFDSFCEPLYRCTPTEIPSHLPSLLYAVRMIFVTSRYFNRMSNVTAILTKISNQLVIVCRSYLNCKGTKTVWNQPKQVILTKTRVSRTCSICFWLLK</sequence>
<proteinExistence type="inferred from homology"/>
<dbReference type="Pfam" id="PF08385">
    <property type="entry name" value="DHC_N1"/>
    <property type="match status" value="1"/>
</dbReference>
<dbReference type="AlphaFoldDB" id="A0ABD2P8Q3"/>
<comment type="similarity">
    <text evidence="1">Belongs to the dynein heavy chain family.</text>
</comment>
<evidence type="ECO:0000313" key="4">
    <source>
        <dbReference type="Proteomes" id="UP001516400"/>
    </source>
</evidence>
<organism evidence="3 4">
    <name type="scientific">Cryptolaemus montrouzieri</name>
    <dbReference type="NCBI Taxonomy" id="559131"/>
    <lineage>
        <taxon>Eukaryota</taxon>
        <taxon>Metazoa</taxon>
        <taxon>Ecdysozoa</taxon>
        <taxon>Arthropoda</taxon>
        <taxon>Hexapoda</taxon>
        <taxon>Insecta</taxon>
        <taxon>Pterygota</taxon>
        <taxon>Neoptera</taxon>
        <taxon>Endopterygota</taxon>
        <taxon>Coleoptera</taxon>
        <taxon>Polyphaga</taxon>
        <taxon>Cucujiformia</taxon>
        <taxon>Coccinelloidea</taxon>
        <taxon>Coccinellidae</taxon>
        <taxon>Scymninae</taxon>
        <taxon>Scymnini</taxon>
        <taxon>Cryptolaemus</taxon>
    </lineage>
</organism>
<dbReference type="EMBL" id="JABFTP020000185">
    <property type="protein sequence ID" value="KAL3286865.1"/>
    <property type="molecule type" value="Genomic_DNA"/>
</dbReference>
<gene>
    <name evidence="3" type="ORF">HHI36_001353</name>
</gene>
<name>A0ABD2P8Q3_9CUCU</name>
<protein>
    <recommendedName>
        <fullName evidence="2">Dynein heavy chain tail domain-containing protein</fullName>
    </recommendedName>
</protein>
<reference evidence="3 4" key="1">
    <citation type="journal article" date="2021" name="BMC Biol.">
        <title>Horizontally acquired antibacterial genes associated with adaptive radiation of ladybird beetles.</title>
        <authorList>
            <person name="Li H.S."/>
            <person name="Tang X.F."/>
            <person name="Huang Y.H."/>
            <person name="Xu Z.Y."/>
            <person name="Chen M.L."/>
            <person name="Du X.Y."/>
            <person name="Qiu B.Y."/>
            <person name="Chen P.T."/>
            <person name="Zhang W."/>
            <person name="Slipinski A."/>
            <person name="Escalona H.E."/>
            <person name="Waterhouse R.M."/>
            <person name="Zwick A."/>
            <person name="Pang H."/>
        </authorList>
    </citation>
    <scope>NUCLEOTIDE SEQUENCE [LARGE SCALE GENOMIC DNA]</scope>
    <source>
        <strain evidence="3">SYSU2018</strain>
    </source>
</reference>